<dbReference type="PRINTS" id="PR00320">
    <property type="entry name" value="GPROTEINBRPT"/>
</dbReference>
<name>A0ABS7TSJ7_9BACT</name>
<evidence type="ECO:0000259" key="5">
    <source>
        <dbReference type="PROSITE" id="PS50006"/>
    </source>
</evidence>
<reference evidence="6" key="1">
    <citation type="submission" date="2021-08" db="EMBL/GenBank/DDBJ databases">
        <authorList>
            <person name="Stevens D.C."/>
        </authorList>
    </citation>
    <scope>NUCLEOTIDE SEQUENCE</scope>
    <source>
        <strain evidence="6">DSM 53165</strain>
    </source>
</reference>
<dbReference type="SMART" id="SM00320">
    <property type="entry name" value="WD40"/>
    <property type="match status" value="13"/>
</dbReference>
<dbReference type="RefSeq" id="WP_224192894.1">
    <property type="nucleotide sequence ID" value="NZ_JAIRAU010000023.1"/>
</dbReference>
<feature type="compositionally biased region" description="Low complexity" evidence="4">
    <location>
        <begin position="159"/>
        <end position="173"/>
    </location>
</feature>
<dbReference type="Proteomes" id="UP001139031">
    <property type="component" value="Unassembled WGS sequence"/>
</dbReference>
<feature type="compositionally biased region" description="Low complexity" evidence="4">
    <location>
        <begin position="121"/>
        <end position="145"/>
    </location>
</feature>
<keyword evidence="7" id="KW-1185">Reference proteome</keyword>
<dbReference type="Pfam" id="PF00400">
    <property type="entry name" value="WD40"/>
    <property type="match status" value="8"/>
</dbReference>
<feature type="domain" description="FHA" evidence="5">
    <location>
        <begin position="23"/>
        <end position="73"/>
    </location>
</feature>
<feature type="repeat" description="WD" evidence="3">
    <location>
        <begin position="1049"/>
        <end position="1083"/>
    </location>
</feature>
<dbReference type="SUPFAM" id="SSF50978">
    <property type="entry name" value="WD40 repeat-like"/>
    <property type="match status" value="1"/>
</dbReference>
<feature type="repeat" description="WD" evidence="3">
    <location>
        <begin position="469"/>
        <end position="503"/>
    </location>
</feature>
<dbReference type="Pfam" id="PF00498">
    <property type="entry name" value="FHA"/>
    <property type="match status" value="1"/>
</dbReference>
<feature type="repeat" description="WD" evidence="3">
    <location>
        <begin position="649"/>
        <end position="681"/>
    </location>
</feature>
<feature type="repeat" description="WD" evidence="3">
    <location>
        <begin position="828"/>
        <end position="869"/>
    </location>
</feature>
<dbReference type="EMBL" id="JAIRAU010000023">
    <property type="protein sequence ID" value="MBZ5711122.1"/>
    <property type="molecule type" value="Genomic_DNA"/>
</dbReference>
<proteinExistence type="predicted"/>
<feature type="repeat" description="WD" evidence="3">
    <location>
        <begin position="740"/>
        <end position="781"/>
    </location>
</feature>
<dbReference type="InterPro" id="IPR011047">
    <property type="entry name" value="Quinoprotein_ADH-like_sf"/>
</dbReference>
<keyword evidence="2" id="KW-0677">Repeat</keyword>
<evidence type="ECO:0000256" key="4">
    <source>
        <dbReference type="SAM" id="MobiDB-lite"/>
    </source>
</evidence>
<feature type="region of interest" description="Disordered" evidence="4">
    <location>
        <begin position="120"/>
        <end position="211"/>
    </location>
</feature>
<feature type="repeat" description="WD" evidence="3">
    <location>
        <begin position="960"/>
        <end position="1001"/>
    </location>
</feature>
<dbReference type="PROSITE" id="PS50006">
    <property type="entry name" value="FHA_DOMAIN"/>
    <property type="match status" value="1"/>
</dbReference>
<dbReference type="InterPro" id="IPR036322">
    <property type="entry name" value="WD40_repeat_dom_sf"/>
</dbReference>
<dbReference type="PANTHER" id="PTHR19848">
    <property type="entry name" value="WD40 REPEAT PROTEIN"/>
    <property type="match status" value="1"/>
</dbReference>
<accession>A0ABS7TSJ7</accession>
<evidence type="ECO:0000313" key="7">
    <source>
        <dbReference type="Proteomes" id="UP001139031"/>
    </source>
</evidence>
<dbReference type="InterPro" id="IPR020472">
    <property type="entry name" value="WD40_PAC1"/>
</dbReference>
<evidence type="ECO:0000256" key="2">
    <source>
        <dbReference type="ARBA" id="ARBA00022737"/>
    </source>
</evidence>
<dbReference type="InterPro" id="IPR000253">
    <property type="entry name" value="FHA_dom"/>
</dbReference>
<dbReference type="SUPFAM" id="SSF50998">
    <property type="entry name" value="Quinoprotein alcohol dehydrogenase-like"/>
    <property type="match status" value="1"/>
</dbReference>
<gene>
    <name evidence="6" type="ORF">K7C98_17895</name>
</gene>
<dbReference type="CDD" id="cd00200">
    <property type="entry name" value="WD40"/>
    <property type="match status" value="2"/>
</dbReference>
<dbReference type="SUPFAM" id="SSF49879">
    <property type="entry name" value="SMAD/FHA domain"/>
    <property type="match status" value="1"/>
</dbReference>
<protein>
    <submittedName>
        <fullName evidence="6">FHA domain-containing protein</fullName>
    </submittedName>
</protein>
<dbReference type="CDD" id="cd00060">
    <property type="entry name" value="FHA"/>
    <property type="match status" value="1"/>
</dbReference>
<evidence type="ECO:0000313" key="6">
    <source>
        <dbReference type="EMBL" id="MBZ5711122.1"/>
    </source>
</evidence>
<dbReference type="InterPro" id="IPR008984">
    <property type="entry name" value="SMAD_FHA_dom_sf"/>
</dbReference>
<dbReference type="Gene3D" id="2.130.10.10">
    <property type="entry name" value="YVTN repeat-like/Quinoprotein amine dehydrogenase"/>
    <property type="match status" value="5"/>
</dbReference>
<feature type="repeat" description="WD" evidence="3">
    <location>
        <begin position="695"/>
        <end position="730"/>
    </location>
</feature>
<evidence type="ECO:0000256" key="1">
    <source>
        <dbReference type="ARBA" id="ARBA00022574"/>
    </source>
</evidence>
<comment type="caution">
    <text evidence="6">The sequence shown here is derived from an EMBL/GenBank/DDBJ whole genome shotgun (WGS) entry which is preliminary data.</text>
</comment>
<dbReference type="PROSITE" id="PS50082">
    <property type="entry name" value="WD_REPEATS_2"/>
    <property type="match status" value="8"/>
</dbReference>
<evidence type="ECO:0000256" key="3">
    <source>
        <dbReference type="PROSITE-ProRule" id="PRU00221"/>
    </source>
</evidence>
<dbReference type="PROSITE" id="PS50294">
    <property type="entry name" value="WD_REPEATS_REGION"/>
    <property type="match status" value="7"/>
</dbReference>
<dbReference type="PANTHER" id="PTHR19848:SF8">
    <property type="entry name" value="F-BOX AND WD REPEAT DOMAIN CONTAINING 7"/>
    <property type="match status" value="1"/>
</dbReference>
<keyword evidence="1 3" id="KW-0853">WD repeat</keyword>
<sequence>MLHIAVEREGQPRKELRFAKDVVVVGREAEHDLQLNFEDGASRQHARLSNERGQHYVEDLGSRNGTKVNGKRIAAKTAIKPGDEIEVGKVKIHLVDQAGAGSRGTARVRPAGEDDQITMQATARPAARPKAAAPEPAPRARAAAPEPAPKARPAPEPARPATRASRPAAEPEAGLPDSSIKVNLRQSEPEPAPVAEPEGKPTGPVNDENESCRSQIDPLARRWRDLGKPESLLLTGPLLKRGLAWAASDRKLRPRPSELHREFIYASRGDRRHRIRDLGLRAGALTVALVGGNVAAHVLHDDLVLKDAAAGREAGAGQCTPDHPTVQRANQLAEKASEQTDLELAILAGVRAVSAADGPCARQADAERALRIALSRQRSRVLGRGPSPIRNADVGRDERDVVTVDDTGTVTLYDRTGTSQPRQMPSSSGAGKVAALGPEGRWLVVGTAKGVVDLWDLKERSAPKLTRQLESHRDPVTSIAFSEDGRFFATGDRRGNITVWDMRGADAGGKLGELRLHTGAIEQLVFRDGGTRLYSFGGKQAIATDLQDGRKKGKHITLAIGGDATAFAVNGEGDEVVVGDSIGQVVRWRVRTLARAQQDALASHNGPVLDLAFLPGARAVLSLGADKQLIVTELDQMMRQGSEPLRVGLRGLAAEPEKLAADPTGRRIAVAARDNKIYVWDAVQRHTSAQPVVVFDEHTDEIETMLPSFDGNSLLSASADGTVRLWPLQNADAGGALAVLSDHRGPVTGLGLSSDGGRLASLGQDKALRAWRLDARGAPRRILERAFEVAPQALAVSPDGAWAAVGVERQLLVYGLGAGDREPKPIERNQHDDNISHVAFSPDNRWLVTADFSGAIYTWSMRQDGPEDSPARSIALGRSVSALALAPNSYFAVGAADNRVTLWPMSGNTGEHLVFQHDKTVLSLAFSGGGDFLVSTSDDARAILRAVDKGKTSELPERSAVAHDSRVRAAAFSPDKRWLATGSDDGVINMTDLKKTTETRKLKGHETAITSLAFEPGSELLVSASADKTLRLWLVDDLDRGGEVRSIPLTGHAGPVTSVRVDGGGRLLASAGADGAIRVWPLKHDLLLALACRTVGRDLSDEEWSTLYSGEPIEPLCEGR</sequence>
<feature type="compositionally biased region" description="Pro residues" evidence="4">
    <location>
        <begin position="146"/>
        <end position="158"/>
    </location>
</feature>
<feature type="region of interest" description="Disordered" evidence="4">
    <location>
        <begin position="413"/>
        <end position="432"/>
    </location>
</feature>
<feature type="repeat" description="WD" evidence="3">
    <location>
        <begin position="1002"/>
        <end position="1033"/>
    </location>
</feature>
<dbReference type="InterPro" id="IPR015943">
    <property type="entry name" value="WD40/YVTN_repeat-like_dom_sf"/>
</dbReference>
<feature type="compositionally biased region" description="Polar residues" evidence="4">
    <location>
        <begin position="416"/>
        <end position="429"/>
    </location>
</feature>
<dbReference type="Gene3D" id="2.60.200.20">
    <property type="match status" value="1"/>
</dbReference>
<organism evidence="6 7">
    <name type="scientific">Nannocystis pusilla</name>
    <dbReference type="NCBI Taxonomy" id="889268"/>
    <lineage>
        <taxon>Bacteria</taxon>
        <taxon>Pseudomonadati</taxon>
        <taxon>Myxococcota</taxon>
        <taxon>Polyangia</taxon>
        <taxon>Nannocystales</taxon>
        <taxon>Nannocystaceae</taxon>
        <taxon>Nannocystis</taxon>
    </lineage>
</organism>
<dbReference type="SMART" id="SM00240">
    <property type="entry name" value="FHA"/>
    <property type="match status" value="1"/>
</dbReference>
<dbReference type="InterPro" id="IPR001680">
    <property type="entry name" value="WD40_rpt"/>
</dbReference>